<gene>
    <name evidence="9" type="ORF">E0L32_011816</name>
</gene>
<keyword evidence="4 7" id="KW-1133">Transmembrane helix</keyword>
<evidence type="ECO:0000256" key="3">
    <source>
        <dbReference type="ARBA" id="ARBA00022692"/>
    </source>
</evidence>
<keyword evidence="10" id="KW-1185">Reference proteome</keyword>
<comment type="similarity">
    <text evidence="2">Belongs to the major facilitator superfamily. Sugar transporter (TC 2.A.1.1) family.</text>
</comment>
<dbReference type="SUPFAM" id="SSF103473">
    <property type="entry name" value="MFS general substrate transporter"/>
    <property type="match status" value="1"/>
</dbReference>
<feature type="transmembrane region" description="Helical" evidence="7">
    <location>
        <begin position="58"/>
        <end position="77"/>
    </location>
</feature>
<reference evidence="9 10" key="1">
    <citation type="submission" date="2019-06" db="EMBL/GenBank/DDBJ databases">
        <title>Draft genome sequence of the filamentous fungus Phialemoniopsis curvata isolated from diesel fuel.</title>
        <authorList>
            <person name="Varaljay V.A."/>
            <person name="Lyon W.J."/>
            <person name="Crouch A.L."/>
            <person name="Drake C.E."/>
            <person name="Hollomon J.M."/>
            <person name="Nadeau L.J."/>
            <person name="Nunn H.S."/>
            <person name="Stevenson B.S."/>
            <person name="Bojanowski C.L."/>
            <person name="Crookes-Goodson W.J."/>
        </authorList>
    </citation>
    <scope>NUCLEOTIDE SEQUENCE [LARGE SCALE GENOMIC DNA]</scope>
    <source>
        <strain evidence="9 10">D216</strain>
    </source>
</reference>
<sequence>MGLLSATPGFIDMADVGANGIVTNPTKVGGLIAAYYFGALGGACLGGWLGDRVGRKRGILVATAFGIIGAALMSGSVHWGMFFLARIICGLGIGILNSVLLPFVSELSTAHDRGSTFSLVFIFNYVGICIAYWINFGVRQTNDEFRWRFPLAWMCIPLLIVDVCLPFLPESPRWLIANGKREQAIEILCKLRGDVSPTDAVIKDEIEQLDAVVESAYYKRNNLLNIALAGRYSGKLHLGRRAVMGFALQWIQQWTGILAIAAWAGTLFRLAGFDSYKSLWLAGLVNTFGIPGTAAAALIIDRLGRIKSLLVSFITQGVSLFLVAALIKTSQDAAARGDVSQSTRLGTAAASFVFIYIWFFTMFNIVPAWLYPTEIWPQEIRAKGYSFTILGWAAGCGMTQFVIPIMLDRLGWATYIFFGAMNIVAMPIVYFFYPEVAKRTLEEINLLFTSDSLFVSKNMHEYQRRLDEAGGQVALAARRLLDEVDGQLPAADREEKGTAQVTHQMDESPASM</sequence>
<evidence type="ECO:0000256" key="1">
    <source>
        <dbReference type="ARBA" id="ARBA00004141"/>
    </source>
</evidence>
<feature type="transmembrane region" description="Helical" evidence="7">
    <location>
        <begin position="384"/>
        <end position="406"/>
    </location>
</feature>
<feature type="domain" description="Major facilitator superfamily (MFS) profile" evidence="8">
    <location>
        <begin position="1"/>
        <end position="437"/>
    </location>
</feature>
<feature type="transmembrane region" description="Helical" evidence="7">
    <location>
        <begin position="147"/>
        <end position="168"/>
    </location>
</feature>
<dbReference type="GO" id="GO:0016020">
    <property type="term" value="C:membrane"/>
    <property type="evidence" value="ECO:0007669"/>
    <property type="project" value="UniProtKB-SubCell"/>
</dbReference>
<evidence type="ECO:0000256" key="4">
    <source>
        <dbReference type="ARBA" id="ARBA00022989"/>
    </source>
</evidence>
<evidence type="ECO:0000256" key="2">
    <source>
        <dbReference type="ARBA" id="ARBA00010992"/>
    </source>
</evidence>
<feature type="transmembrane region" description="Helical" evidence="7">
    <location>
        <begin position="347"/>
        <end position="372"/>
    </location>
</feature>
<dbReference type="OrthoDB" id="2544694at2759"/>
<comment type="caution">
    <text evidence="9">The sequence shown here is derived from an EMBL/GenBank/DDBJ whole genome shotgun (WGS) entry which is preliminary data.</text>
</comment>
<dbReference type="InParanoid" id="A0A507B710"/>
<evidence type="ECO:0000313" key="9">
    <source>
        <dbReference type="EMBL" id="TPX18092.1"/>
    </source>
</evidence>
<comment type="subcellular location">
    <subcellularLocation>
        <location evidence="1">Membrane</location>
        <topology evidence="1">Multi-pass membrane protein</topology>
    </subcellularLocation>
</comment>
<organism evidence="9 10">
    <name type="scientific">Thyridium curvatum</name>
    <dbReference type="NCBI Taxonomy" id="1093900"/>
    <lineage>
        <taxon>Eukaryota</taxon>
        <taxon>Fungi</taxon>
        <taxon>Dikarya</taxon>
        <taxon>Ascomycota</taxon>
        <taxon>Pezizomycotina</taxon>
        <taxon>Sordariomycetes</taxon>
        <taxon>Sordariomycetidae</taxon>
        <taxon>Thyridiales</taxon>
        <taxon>Thyridiaceae</taxon>
        <taxon>Thyridium</taxon>
    </lineage>
</organism>
<proteinExistence type="inferred from homology"/>
<dbReference type="Proteomes" id="UP000319257">
    <property type="component" value="Unassembled WGS sequence"/>
</dbReference>
<evidence type="ECO:0000259" key="8">
    <source>
        <dbReference type="PROSITE" id="PS50850"/>
    </source>
</evidence>
<feature type="transmembrane region" description="Helical" evidence="7">
    <location>
        <begin position="412"/>
        <end position="433"/>
    </location>
</feature>
<feature type="transmembrane region" description="Helical" evidence="7">
    <location>
        <begin position="32"/>
        <end position="51"/>
    </location>
</feature>
<dbReference type="GO" id="GO:0005351">
    <property type="term" value="F:carbohydrate:proton symporter activity"/>
    <property type="evidence" value="ECO:0007669"/>
    <property type="project" value="TreeGrafter"/>
</dbReference>
<feature type="region of interest" description="Disordered" evidence="6">
    <location>
        <begin position="491"/>
        <end position="512"/>
    </location>
</feature>
<name>A0A507B710_9PEZI</name>
<dbReference type="Pfam" id="PF00083">
    <property type="entry name" value="Sugar_tr"/>
    <property type="match status" value="1"/>
</dbReference>
<accession>A0A507B710</accession>
<dbReference type="RefSeq" id="XP_030999803.1">
    <property type="nucleotide sequence ID" value="XM_031134587.1"/>
</dbReference>
<feature type="transmembrane region" description="Helical" evidence="7">
    <location>
        <begin position="83"/>
        <end position="104"/>
    </location>
</feature>
<feature type="transmembrane region" description="Helical" evidence="7">
    <location>
        <begin position="116"/>
        <end position="135"/>
    </location>
</feature>
<protein>
    <recommendedName>
        <fullName evidence="8">Major facilitator superfamily (MFS) profile domain-containing protein</fullName>
    </recommendedName>
</protein>
<evidence type="ECO:0000256" key="5">
    <source>
        <dbReference type="ARBA" id="ARBA00023136"/>
    </source>
</evidence>
<dbReference type="GeneID" id="41979263"/>
<dbReference type="InterPro" id="IPR020846">
    <property type="entry name" value="MFS_dom"/>
</dbReference>
<dbReference type="InterPro" id="IPR005828">
    <property type="entry name" value="MFS_sugar_transport-like"/>
</dbReference>
<dbReference type="InterPro" id="IPR005829">
    <property type="entry name" value="Sugar_transporter_CS"/>
</dbReference>
<feature type="transmembrane region" description="Helical" evidence="7">
    <location>
        <begin position="279"/>
        <end position="300"/>
    </location>
</feature>
<dbReference type="Gene3D" id="1.20.1250.20">
    <property type="entry name" value="MFS general substrate transporter like domains"/>
    <property type="match status" value="1"/>
</dbReference>
<dbReference type="PANTHER" id="PTHR48022">
    <property type="entry name" value="PLASTIDIC GLUCOSE TRANSPORTER 4"/>
    <property type="match status" value="1"/>
</dbReference>
<dbReference type="PROSITE" id="PS50850">
    <property type="entry name" value="MFS"/>
    <property type="match status" value="1"/>
</dbReference>
<dbReference type="InterPro" id="IPR036259">
    <property type="entry name" value="MFS_trans_sf"/>
</dbReference>
<dbReference type="EMBL" id="SKBQ01000120">
    <property type="protein sequence ID" value="TPX18092.1"/>
    <property type="molecule type" value="Genomic_DNA"/>
</dbReference>
<keyword evidence="3 7" id="KW-0812">Transmembrane</keyword>
<dbReference type="PROSITE" id="PS00217">
    <property type="entry name" value="SUGAR_TRANSPORT_2"/>
    <property type="match status" value="1"/>
</dbReference>
<evidence type="ECO:0000313" key="10">
    <source>
        <dbReference type="Proteomes" id="UP000319257"/>
    </source>
</evidence>
<keyword evidence="5 7" id="KW-0472">Membrane</keyword>
<evidence type="ECO:0000256" key="7">
    <source>
        <dbReference type="SAM" id="Phobius"/>
    </source>
</evidence>
<evidence type="ECO:0000256" key="6">
    <source>
        <dbReference type="SAM" id="MobiDB-lite"/>
    </source>
</evidence>
<dbReference type="AlphaFoldDB" id="A0A507B710"/>
<dbReference type="InterPro" id="IPR050360">
    <property type="entry name" value="MFS_Sugar_Transporters"/>
</dbReference>
<dbReference type="PANTHER" id="PTHR48022:SF78">
    <property type="entry name" value="MONOSACCHARIDE TRANSPORTER, PUTATIVE (AFU_ORTHOLOGUE AFUA_2G02110)-RELATED"/>
    <property type="match status" value="1"/>
</dbReference>
<feature type="transmembrane region" description="Helical" evidence="7">
    <location>
        <begin position="309"/>
        <end position="327"/>
    </location>
</feature>